<evidence type="ECO:0000313" key="2">
    <source>
        <dbReference type="EMBL" id="TDU64134.1"/>
    </source>
</evidence>
<dbReference type="InterPro" id="IPR059180">
    <property type="entry name" value="3D_YorM"/>
</dbReference>
<comment type="caution">
    <text evidence="2">The sequence shown here is derived from an EMBL/GenBank/DDBJ whole genome shotgun (WGS) entry which is preliminary data.</text>
</comment>
<protein>
    <submittedName>
        <fullName evidence="2">3D (Asp-Asp-Asp) domain-containing protein</fullName>
    </submittedName>
</protein>
<name>A0A4R7RME6_9BACT</name>
<feature type="domain" description="3D" evidence="1">
    <location>
        <begin position="60"/>
        <end position="122"/>
    </location>
</feature>
<evidence type="ECO:0000259" key="1">
    <source>
        <dbReference type="Pfam" id="PF06725"/>
    </source>
</evidence>
<sequence length="156" mass="17048">MCTQSLAGEVKIPATTTPQGTPGQILHGIRTTAYTHSEADHIKYGSRTAVGTTLKYGQLRSAAADWSVYPVGTVFQIQGDSALYIVDDYGSALVGTRTIDLYKPSSYSMNVWGVRKVDIRILKWGCFAKSLAILKPRQSKASHVREMVSRLVSRPA</sequence>
<evidence type="ECO:0000313" key="3">
    <source>
        <dbReference type="Proteomes" id="UP000295662"/>
    </source>
</evidence>
<accession>A0A4R7RME6</accession>
<dbReference type="GO" id="GO:0004553">
    <property type="term" value="F:hydrolase activity, hydrolyzing O-glycosyl compounds"/>
    <property type="evidence" value="ECO:0007669"/>
    <property type="project" value="InterPro"/>
</dbReference>
<gene>
    <name evidence="2" type="ORF">EI77_04318</name>
</gene>
<organism evidence="2 3">
    <name type="scientific">Prosthecobacter fusiformis</name>
    <dbReference type="NCBI Taxonomy" id="48464"/>
    <lineage>
        <taxon>Bacteria</taxon>
        <taxon>Pseudomonadati</taxon>
        <taxon>Verrucomicrobiota</taxon>
        <taxon>Verrucomicrobiia</taxon>
        <taxon>Verrucomicrobiales</taxon>
        <taxon>Verrucomicrobiaceae</taxon>
        <taxon>Prosthecobacter</taxon>
    </lineage>
</organism>
<reference evidence="2 3" key="1">
    <citation type="submission" date="2019-03" db="EMBL/GenBank/DDBJ databases">
        <title>Genomic Encyclopedia of Archaeal and Bacterial Type Strains, Phase II (KMG-II): from individual species to whole genera.</title>
        <authorList>
            <person name="Goeker M."/>
        </authorList>
    </citation>
    <scope>NUCLEOTIDE SEQUENCE [LARGE SCALE GENOMIC DNA]</scope>
    <source>
        <strain evidence="2 3">ATCC 25309</strain>
    </source>
</reference>
<dbReference type="GO" id="GO:0009254">
    <property type="term" value="P:peptidoglycan turnover"/>
    <property type="evidence" value="ECO:0007669"/>
    <property type="project" value="InterPro"/>
</dbReference>
<dbReference type="Pfam" id="PF06725">
    <property type="entry name" value="3D"/>
    <property type="match status" value="1"/>
</dbReference>
<dbReference type="RefSeq" id="WP_243838975.1">
    <property type="nucleotide sequence ID" value="NZ_SOCA01000012.1"/>
</dbReference>
<proteinExistence type="predicted"/>
<keyword evidence="3" id="KW-1185">Reference proteome</keyword>
<dbReference type="GO" id="GO:0019867">
    <property type="term" value="C:outer membrane"/>
    <property type="evidence" value="ECO:0007669"/>
    <property type="project" value="InterPro"/>
</dbReference>
<dbReference type="CDD" id="cd14667">
    <property type="entry name" value="3D_containing_proteins"/>
    <property type="match status" value="1"/>
</dbReference>
<dbReference type="EMBL" id="SOCA01000012">
    <property type="protein sequence ID" value="TDU64134.1"/>
    <property type="molecule type" value="Genomic_DNA"/>
</dbReference>
<dbReference type="AlphaFoldDB" id="A0A4R7RME6"/>
<dbReference type="Proteomes" id="UP000295662">
    <property type="component" value="Unassembled WGS sequence"/>
</dbReference>
<dbReference type="InterPro" id="IPR010611">
    <property type="entry name" value="3D_dom"/>
</dbReference>